<dbReference type="OrthoDB" id="1728974at2759"/>
<dbReference type="VEuPathDB" id="FungiDB:VP01_1408g1"/>
<evidence type="ECO:0000256" key="2">
    <source>
        <dbReference type="ARBA" id="ARBA00022777"/>
    </source>
</evidence>
<name>A0A0L6VMQ1_9BASI</name>
<keyword evidence="5" id="KW-1185">Reference proteome</keyword>
<protein>
    <recommendedName>
        <fullName evidence="6">Carbohydrate kinase FGGY C-terminal domain-containing protein</fullName>
    </recommendedName>
</protein>
<dbReference type="GO" id="GO:0004856">
    <property type="term" value="F:D-xylulokinase activity"/>
    <property type="evidence" value="ECO:0007669"/>
    <property type="project" value="TreeGrafter"/>
</dbReference>
<reference evidence="4 5" key="1">
    <citation type="submission" date="2015-08" db="EMBL/GenBank/DDBJ databases">
        <title>Next Generation Sequencing and Analysis of the Genome of Puccinia sorghi L Schw, the Causal Agent of Maize Common Rust.</title>
        <authorList>
            <person name="Rochi L."/>
            <person name="Burguener G."/>
            <person name="Darino M."/>
            <person name="Turjanski A."/>
            <person name="Kreff E."/>
            <person name="Dieguez M.J."/>
            <person name="Sacco F."/>
        </authorList>
    </citation>
    <scope>NUCLEOTIDE SEQUENCE [LARGE SCALE GENOMIC DNA]</scope>
    <source>
        <strain evidence="4 5">RO10H11247</strain>
    </source>
</reference>
<gene>
    <name evidence="4" type="ORF">VP01_1408g1</name>
</gene>
<dbReference type="PANTHER" id="PTHR10196">
    <property type="entry name" value="SUGAR KINASE"/>
    <property type="match status" value="1"/>
</dbReference>
<comment type="caution">
    <text evidence="4">The sequence shown here is derived from an EMBL/GenBank/DDBJ whole genome shotgun (WGS) entry which is preliminary data.</text>
</comment>
<dbReference type="GO" id="GO:0005829">
    <property type="term" value="C:cytosol"/>
    <property type="evidence" value="ECO:0007669"/>
    <property type="project" value="TreeGrafter"/>
</dbReference>
<evidence type="ECO:0000313" key="5">
    <source>
        <dbReference type="Proteomes" id="UP000037035"/>
    </source>
</evidence>
<dbReference type="EMBL" id="LAVV01004543">
    <property type="protein sequence ID" value="KNZ61380.1"/>
    <property type="molecule type" value="Genomic_DNA"/>
</dbReference>
<keyword evidence="2" id="KW-0418">Kinase</keyword>
<accession>A0A0L6VMQ1</accession>
<dbReference type="AlphaFoldDB" id="A0A0L6VMQ1"/>
<dbReference type="Gene3D" id="3.30.420.40">
    <property type="match status" value="2"/>
</dbReference>
<keyword evidence="1" id="KW-0808">Transferase</keyword>
<evidence type="ECO:0000256" key="3">
    <source>
        <dbReference type="SAM" id="MobiDB-lite"/>
    </source>
</evidence>
<proteinExistence type="predicted"/>
<evidence type="ECO:0000313" key="4">
    <source>
        <dbReference type="EMBL" id="KNZ61380.1"/>
    </source>
</evidence>
<evidence type="ECO:0008006" key="6">
    <source>
        <dbReference type="Google" id="ProtNLM"/>
    </source>
</evidence>
<organism evidence="4 5">
    <name type="scientific">Puccinia sorghi</name>
    <dbReference type="NCBI Taxonomy" id="27349"/>
    <lineage>
        <taxon>Eukaryota</taxon>
        <taxon>Fungi</taxon>
        <taxon>Dikarya</taxon>
        <taxon>Basidiomycota</taxon>
        <taxon>Pucciniomycotina</taxon>
        <taxon>Pucciniomycetes</taxon>
        <taxon>Pucciniales</taxon>
        <taxon>Pucciniaceae</taxon>
        <taxon>Puccinia</taxon>
    </lineage>
</organism>
<dbReference type="PANTHER" id="PTHR10196:SF57">
    <property type="entry name" value="XYLULOSE KINASE"/>
    <property type="match status" value="1"/>
</dbReference>
<dbReference type="GO" id="GO:0005997">
    <property type="term" value="P:xylulose metabolic process"/>
    <property type="evidence" value="ECO:0007669"/>
    <property type="project" value="TreeGrafter"/>
</dbReference>
<dbReference type="STRING" id="27349.A0A0L6VMQ1"/>
<dbReference type="Proteomes" id="UP000037035">
    <property type="component" value="Unassembled WGS sequence"/>
</dbReference>
<feature type="region of interest" description="Disordered" evidence="3">
    <location>
        <begin position="1"/>
        <end position="20"/>
    </location>
</feature>
<sequence length="694" mass="76916">MASVTDMPRTVASSVPRDHGQAHQKPYFLSLDLSSDKMGLIIVDESLDVIFGECVTFDIDLPEYGTQNGCHADGEVSTSPIHLHVKALDLLLQKVSSQVELKRVKCIGGSAQQHNSVWWSKAASTLLSRLTPSKPLHEQLPPEQTWTVPNPPNFYDMSTDAQAQSLEWHIGGSEEETARRSGVRAFCRFPGLFEIPRSSCPDNESQAITPEYSGGHRPYIIGIIFLIFLVPRPVRTSSAPSRIAPLSESDAASMSLWNMNEQRWDPFVLNLVVGQDSSQLAMSNEAARLTQKLGDPCLDNSVPLGRIASYFISGFVGHHQATFLSQKLGTRDVMICLGDCDSDSVLLSLPYYLPDSTRQILPSPVKSPPTCAAEMPFMALLEYKDADLARLFLRDTYCNGSWHTFDTLVTLISEGGTIGLDDKLYTFFWPYGELGSWQGISRFESGQRVKEFKDQRVNPRSLLESQFLTMRLQLSRISQGLKHPESSSGALAPTYKLLGFNPYDRSVLPKRVIVIGQASRSRVMIELLSSILGVPVYQSVALSPSTYSTVFLGNQLAITPAALGSCYKAAWTYMRQLNMNQSYNDFLGERNMQRSKRLKSPDARHIPTSLGRLNASEGSVQSPNGAAAIWNQGDSPLELSNDATIHVVPIQTDSRDLEDGLLRVAEPDEDSFQRYGGQLEEFVRLDKSIRRGVL</sequence>
<evidence type="ECO:0000256" key="1">
    <source>
        <dbReference type="ARBA" id="ARBA00022679"/>
    </source>
</evidence>